<dbReference type="InterPro" id="IPR007111">
    <property type="entry name" value="NACHT_NTPase"/>
</dbReference>
<evidence type="ECO:0000313" key="3">
    <source>
        <dbReference type="EMBL" id="TQM81859.1"/>
    </source>
</evidence>
<evidence type="ECO:0000259" key="2">
    <source>
        <dbReference type="PROSITE" id="PS50837"/>
    </source>
</evidence>
<sequence length="979" mass="107930">MALAQESPKSLIDQLRELVPFLPDWLLKALLLVLVLGLVMAGLMHWLPTMRFVGRLVRRLSGGANRRRAHRRARFADHVESQMRRLGEKEEWRDSRYAELEAELEISGGGKRLFRKRPLRALRRVPSLSVALEESDERIVLLEGEPGAGKSVAMRHLAQRMAASVLRHPSEDGVIPIYVNLKTFTPAAWPPSADDVREFVLRAVNQVRDRDVERFLADEFQPGVEAGTWLFLFDSFDEIPAILSATEADEVITGYADAVHGFLHGMNKCRGVVASREFRGPGRSEWPRFRVVPLSRKRKIDLIEKAELPVDVERMLIADLPTADIGVQQMSDNPLFLGLLCEHMREGNVFPTNVHSVLETYVEHRLRRDEAQVSSHYRVSREELREVAEELAFTIAEQESMGLDVDKAVAVAVVSANLQRSADEVARAVEALIYTKLARTGDSESSVTFSHRRLQEYFATCVAIRDSARVDVRLLLTDGRWRETAVTILQTQDPREYGELLVAVRAVVAEGSDDALWPPRVLYVLHLLAEGGNRPGPDVAERAGRILRRAWRDGQRYDRKWALEVVAAADRDTVVELLREAFKSPSEWLRQEAYKQVRKVPDVAGEVTAGIRQTLLDLSVGGVLWRNRRSVLSQVSRLPDSAGVVRYFRSLLLAPFLHVVTLVLNLVLLTRRGGHPSVLDLSSSLAVGLMVFYALRLSLASASVRASRLRYLHWLIAPRDDSNFTAVLRVVGMSLYLTILGGFLVGAVFAGSLLDAALSLAAAANVLLVAVLLTGLHVGGNVWSEARRLAGVAWRGLLGSVRPVLAGCASVAGLGAIALVSRDTFLIVVGGLVLTSLLGAVVMFTAGFVRGRVESVTVRRYLRSAESEPVTRAGLVRFLTGVRSEASVLRLLAVIGRSEGAVDGELGDALDELAAAMGKPGEVRALLHPGQPEAAWSEQRGWVRSTTVLDEINVLLERSRRKAEFGVTPPSAAGRAGRG</sequence>
<dbReference type="OrthoDB" id="135105at2"/>
<dbReference type="SUPFAM" id="SSF52540">
    <property type="entry name" value="P-loop containing nucleoside triphosphate hydrolases"/>
    <property type="match status" value="1"/>
</dbReference>
<protein>
    <submittedName>
        <fullName evidence="3">NACHT domain-containing protein</fullName>
    </submittedName>
</protein>
<evidence type="ECO:0000256" key="1">
    <source>
        <dbReference type="SAM" id="Phobius"/>
    </source>
</evidence>
<dbReference type="EMBL" id="VFPP01000001">
    <property type="protein sequence ID" value="TQM81859.1"/>
    <property type="molecule type" value="Genomic_DNA"/>
</dbReference>
<feature type="transmembrane region" description="Helical" evidence="1">
    <location>
        <begin position="681"/>
        <end position="705"/>
    </location>
</feature>
<feature type="transmembrane region" description="Helical" evidence="1">
    <location>
        <begin position="647"/>
        <end position="669"/>
    </location>
</feature>
<proteinExistence type="predicted"/>
<comment type="caution">
    <text evidence="3">The sequence shown here is derived from an EMBL/GenBank/DDBJ whole genome shotgun (WGS) entry which is preliminary data.</text>
</comment>
<feature type="transmembrane region" description="Helical" evidence="1">
    <location>
        <begin position="25"/>
        <end position="47"/>
    </location>
</feature>
<name>A0A543JG89_9PSEU</name>
<dbReference type="Gene3D" id="3.40.50.300">
    <property type="entry name" value="P-loop containing nucleotide triphosphate hydrolases"/>
    <property type="match status" value="1"/>
</dbReference>
<keyword evidence="1" id="KW-1133">Transmembrane helix</keyword>
<dbReference type="InterPro" id="IPR027417">
    <property type="entry name" value="P-loop_NTPase"/>
</dbReference>
<accession>A0A543JG89</accession>
<feature type="transmembrane region" description="Helical" evidence="1">
    <location>
        <begin position="797"/>
        <end position="819"/>
    </location>
</feature>
<keyword evidence="4" id="KW-1185">Reference proteome</keyword>
<evidence type="ECO:0000313" key="4">
    <source>
        <dbReference type="Proteomes" id="UP000316628"/>
    </source>
</evidence>
<dbReference type="RefSeq" id="WP_141979762.1">
    <property type="nucleotide sequence ID" value="NZ_VFPP01000001.1"/>
</dbReference>
<dbReference type="Proteomes" id="UP000316628">
    <property type="component" value="Unassembled WGS sequence"/>
</dbReference>
<keyword evidence="1" id="KW-0812">Transmembrane</keyword>
<feature type="transmembrane region" description="Helical" evidence="1">
    <location>
        <begin position="726"/>
        <end position="750"/>
    </location>
</feature>
<keyword evidence="1" id="KW-0472">Membrane</keyword>
<organism evidence="3 4">
    <name type="scientific">Saccharothrix saharensis</name>
    <dbReference type="NCBI Taxonomy" id="571190"/>
    <lineage>
        <taxon>Bacteria</taxon>
        <taxon>Bacillati</taxon>
        <taxon>Actinomycetota</taxon>
        <taxon>Actinomycetes</taxon>
        <taxon>Pseudonocardiales</taxon>
        <taxon>Pseudonocardiaceae</taxon>
        <taxon>Saccharothrix</taxon>
    </lineage>
</organism>
<dbReference type="Pfam" id="PF05729">
    <property type="entry name" value="NACHT"/>
    <property type="match status" value="1"/>
</dbReference>
<reference evidence="3 4" key="1">
    <citation type="submission" date="2019-06" db="EMBL/GenBank/DDBJ databases">
        <title>Sequencing the genomes of 1000 actinobacteria strains.</title>
        <authorList>
            <person name="Klenk H.-P."/>
        </authorList>
    </citation>
    <scope>NUCLEOTIDE SEQUENCE [LARGE SCALE GENOMIC DNA]</scope>
    <source>
        <strain evidence="3 4">DSM 45456</strain>
    </source>
</reference>
<dbReference type="AlphaFoldDB" id="A0A543JG89"/>
<gene>
    <name evidence="3" type="ORF">FHX81_4243</name>
</gene>
<dbReference type="PROSITE" id="PS50837">
    <property type="entry name" value="NACHT"/>
    <property type="match status" value="1"/>
</dbReference>
<feature type="transmembrane region" description="Helical" evidence="1">
    <location>
        <begin position="825"/>
        <end position="849"/>
    </location>
</feature>
<feature type="domain" description="NACHT" evidence="2">
    <location>
        <begin position="138"/>
        <end position="239"/>
    </location>
</feature>
<feature type="transmembrane region" description="Helical" evidence="1">
    <location>
        <begin position="756"/>
        <end position="776"/>
    </location>
</feature>